<evidence type="ECO:0000259" key="2">
    <source>
        <dbReference type="Pfam" id="PF00561"/>
    </source>
</evidence>
<dbReference type="AlphaFoldDB" id="A0A1A7NS23"/>
<dbReference type="PANTHER" id="PTHR46118">
    <property type="entry name" value="PROTEIN ABHD11"/>
    <property type="match status" value="1"/>
</dbReference>
<proteinExistence type="predicted"/>
<dbReference type="SUPFAM" id="SSF53474">
    <property type="entry name" value="alpha/beta-Hydrolases"/>
    <property type="match status" value="1"/>
</dbReference>
<evidence type="ECO:0000313" key="3">
    <source>
        <dbReference type="EMBL" id="OBW92438.1"/>
    </source>
</evidence>
<dbReference type="RefSeq" id="WP_065239160.1">
    <property type="nucleotide sequence ID" value="NZ_JTJM01000019.1"/>
</dbReference>
<gene>
    <name evidence="3" type="ORF">QV01_05015</name>
</gene>
<dbReference type="OrthoDB" id="9808398at2"/>
<accession>A0A1A7NS23</accession>
<dbReference type="PRINTS" id="PR00111">
    <property type="entry name" value="ABHYDROLASE"/>
</dbReference>
<dbReference type="Pfam" id="PF00561">
    <property type="entry name" value="Abhydrolase_1"/>
    <property type="match status" value="1"/>
</dbReference>
<dbReference type="InterPro" id="IPR029058">
    <property type="entry name" value="AB_hydrolase_fold"/>
</dbReference>
<dbReference type="InterPro" id="IPR000073">
    <property type="entry name" value="AB_hydrolase_1"/>
</dbReference>
<keyword evidence="4" id="KW-1185">Reference proteome</keyword>
<feature type="domain" description="AB hydrolase-1" evidence="2">
    <location>
        <begin position="20"/>
        <end position="122"/>
    </location>
</feature>
<dbReference type="Proteomes" id="UP000243558">
    <property type="component" value="Unassembled WGS sequence"/>
</dbReference>
<protein>
    <submittedName>
        <fullName evidence="3">Acyl-CoA esterase</fullName>
    </submittedName>
</protein>
<dbReference type="EMBL" id="JTJM01000019">
    <property type="protein sequence ID" value="OBW92438.1"/>
    <property type="molecule type" value="Genomic_DNA"/>
</dbReference>
<evidence type="ECO:0000256" key="1">
    <source>
        <dbReference type="ARBA" id="ARBA00022801"/>
    </source>
</evidence>
<sequence length="261" mass="29769">MTQSLLNFDYLPAENPNAETLVFIHGLFGDMNNLGIIAKAFQQDYSLLRLDLRNHGHSFHADEIDYPLMAEDLLRVLQHLQLNQVILIGHSMGGKTAMQFALNYPEYVKSLVILDIAPVTYTHNEHAPVFKALFAVAEAQSPTRQQAKIIMEQFVNNEAILQFVLKSFDAKQAQRFRFNTAALYQHYQQLMDWTGTGVCSLPTLFIRGGNSHYVLPEYSDKILQLFPKARSFTINGAAHWVHADKPLYVIRAIQRHLQQNS</sequence>
<dbReference type="Gene3D" id="3.40.50.1820">
    <property type="entry name" value="alpha/beta hydrolase"/>
    <property type="match status" value="1"/>
</dbReference>
<evidence type="ECO:0000313" key="4">
    <source>
        <dbReference type="Proteomes" id="UP000243558"/>
    </source>
</evidence>
<dbReference type="GO" id="GO:0016787">
    <property type="term" value="F:hydrolase activity"/>
    <property type="evidence" value="ECO:0007669"/>
    <property type="project" value="UniProtKB-KW"/>
</dbReference>
<name>A0A1A7NS23_9PAST</name>
<dbReference type="PANTHER" id="PTHR46118:SF4">
    <property type="entry name" value="PROTEIN ABHD11"/>
    <property type="match status" value="1"/>
</dbReference>
<reference evidence="3 4" key="1">
    <citation type="submission" date="2014-11" db="EMBL/GenBank/DDBJ databases">
        <title>Pan-genome of Gallibacterium spp.</title>
        <authorList>
            <person name="Kudirkiene E."/>
            <person name="Bojesen A.M."/>
        </authorList>
    </citation>
    <scope>NUCLEOTIDE SEQUENCE [LARGE SCALE GENOMIC DNA]</scope>
    <source>
        <strain evidence="3 4">F151</strain>
    </source>
</reference>
<comment type="caution">
    <text evidence="3">The sequence shown here is derived from an EMBL/GenBank/DDBJ whole genome shotgun (WGS) entry which is preliminary data.</text>
</comment>
<organism evidence="3 4">
    <name type="scientific">Gallibacterium genomosp. 3</name>
    <dbReference type="NCBI Taxonomy" id="505345"/>
    <lineage>
        <taxon>Bacteria</taxon>
        <taxon>Pseudomonadati</taxon>
        <taxon>Pseudomonadota</taxon>
        <taxon>Gammaproteobacteria</taxon>
        <taxon>Pasteurellales</taxon>
        <taxon>Pasteurellaceae</taxon>
        <taxon>Gallibacterium</taxon>
    </lineage>
</organism>
<dbReference type="PATRIC" id="fig|505345.7.peg.995"/>
<keyword evidence="1" id="KW-0378">Hydrolase</keyword>